<evidence type="ECO:0000313" key="2">
    <source>
        <dbReference type="Proteomes" id="UP000724874"/>
    </source>
</evidence>
<keyword evidence="2" id="KW-1185">Reference proteome</keyword>
<dbReference type="EMBL" id="JADNYJ010000002">
    <property type="protein sequence ID" value="KAF8913158.1"/>
    <property type="molecule type" value="Genomic_DNA"/>
</dbReference>
<dbReference type="OrthoDB" id="3048996at2759"/>
<evidence type="ECO:0000313" key="1">
    <source>
        <dbReference type="EMBL" id="KAF8913158.1"/>
    </source>
</evidence>
<comment type="caution">
    <text evidence="1">The sequence shown here is derived from an EMBL/GenBank/DDBJ whole genome shotgun (WGS) entry which is preliminary data.</text>
</comment>
<sequence>MEVMGLVPKPTHHSPRVVPGGLKYQLSVANTISPAPSRSPYLYGSPRLDASTYVPTWTSPIPSNAPSRPVSRAYSSASYASPYMQTHTGPF</sequence>
<protein>
    <submittedName>
        <fullName evidence="1">Uncharacterized protein</fullName>
    </submittedName>
</protein>
<gene>
    <name evidence="1" type="ORF">CPB84DRAFT_1760497</name>
</gene>
<proteinExistence type="predicted"/>
<accession>A0A9P5P0S8</accession>
<dbReference type="AlphaFoldDB" id="A0A9P5P0S8"/>
<organism evidence="1 2">
    <name type="scientific">Gymnopilus junonius</name>
    <name type="common">Spectacular rustgill mushroom</name>
    <name type="synonym">Gymnopilus spectabilis subsp. junonius</name>
    <dbReference type="NCBI Taxonomy" id="109634"/>
    <lineage>
        <taxon>Eukaryota</taxon>
        <taxon>Fungi</taxon>
        <taxon>Dikarya</taxon>
        <taxon>Basidiomycota</taxon>
        <taxon>Agaricomycotina</taxon>
        <taxon>Agaricomycetes</taxon>
        <taxon>Agaricomycetidae</taxon>
        <taxon>Agaricales</taxon>
        <taxon>Agaricineae</taxon>
        <taxon>Hymenogastraceae</taxon>
        <taxon>Gymnopilus</taxon>
    </lineage>
</organism>
<dbReference type="Proteomes" id="UP000724874">
    <property type="component" value="Unassembled WGS sequence"/>
</dbReference>
<name>A0A9P5P0S8_GYMJU</name>
<reference evidence="1" key="1">
    <citation type="submission" date="2020-11" db="EMBL/GenBank/DDBJ databases">
        <authorList>
            <consortium name="DOE Joint Genome Institute"/>
            <person name="Ahrendt S."/>
            <person name="Riley R."/>
            <person name="Andreopoulos W."/>
            <person name="LaButti K."/>
            <person name="Pangilinan J."/>
            <person name="Ruiz-duenas F.J."/>
            <person name="Barrasa J.M."/>
            <person name="Sanchez-Garcia M."/>
            <person name="Camarero S."/>
            <person name="Miyauchi S."/>
            <person name="Serrano A."/>
            <person name="Linde D."/>
            <person name="Babiker R."/>
            <person name="Drula E."/>
            <person name="Ayuso-Fernandez I."/>
            <person name="Pacheco R."/>
            <person name="Padilla G."/>
            <person name="Ferreira P."/>
            <person name="Barriuso J."/>
            <person name="Kellner H."/>
            <person name="Castanera R."/>
            <person name="Alfaro M."/>
            <person name="Ramirez L."/>
            <person name="Pisabarro A.G."/>
            <person name="Kuo A."/>
            <person name="Tritt A."/>
            <person name="Lipzen A."/>
            <person name="He G."/>
            <person name="Yan M."/>
            <person name="Ng V."/>
            <person name="Cullen D."/>
            <person name="Martin F."/>
            <person name="Rosso M.-N."/>
            <person name="Henrissat B."/>
            <person name="Hibbett D."/>
            <person name="Martinez A.T."/>
            <person name="Grigoriev I.V."/>
        </authorList>
    </citation>
    <scope>NUCLEOTIDE SEQUENCE</scope>
    <source>
        <strain evidence="1">AH 44721</strain>
    </source>
</reference>